<accession>A0A291DCE4</accession>
<geneLocation type="plasmid" evidence="2">
    <name>unnamed</name>
</geneLocation>
<keyword evidence="2" id="KW-0614">Plasmid</keyword>
<keyword evidence="1" id="KW-1133">Transmembrane helix</keyword>
<dbReference type="AlphaFoldDB" id="A0A291DCE4"/>
<gene>
    <name evidence="2" type="ORF">CO690_00150</name>
</gene>
<keyword evidence="1" id="KW-0812">Transmembrane</keyword>
<feature type="transmembrane region" description="Helical" evidence="1">
    <location>
        <begin position="242"/>
        <end position="264"/>
    </location>
</feature>
<feature type="transmembrane region" description="Helical" evidence="1">
    <location>
        <begin position="159"/>
        <end position="180"/>
    </location>
</feature>
<dbReference type="EMBL" id="CP023509">
    <property type="protein sequence ID" value="ATF62162.1"/>
    <property type="molecule type" value="Genomic_DNA"/>
</dbReference>
<feature type="transmembrane region" description="Helical" evidence="1">
    <location>
        <begin position="131"/>
        <end position="147"/>
    </location>
</feature>
<evidence type="ECO:0000313" key="3">
    <source>
        <dbReference type="Proteomes" id="UP000218628"/>
    </source>
</evidence>
<organism evidence="2 3">
    <name type="scientific">Rothia mucilaginosa</name>
    <dbReference type="NCBI Taxonomy" id="43675"/>
    <lineage>
        <taxon>Bacteria</taxon>
        <taxon>Bacillati</taxon>
        <taxon>Actinomycetota</taxon>
        <taxon>Actinomycetes</taxon>
        <taxon>Micrococcales</taxon>
        <taxon>Micrococcaceae</taxon>
        <taxon>Rothia</taxon>
    </lineage>
</organism>
<protein>
    <submittedName>
        <fullName evidence="2">Uncharacterized protein</fullName>
    </submittedName>
</protein>
<feature type="transmembrane region" description="Helical" evidence="1">
    <location>
        <begin position="276"/>
        <end position="304"/>
    </location>
</feature>
<keyword evidence="1" id="KW-0472">Membrane</keyword>
<feature type="transmembrane region" description="Helical" evidence="1">
    <location>
        <begin position="186"/>
        <end position="204"/>
    </location>
</feature>
<sequence>MSHAAEIPTPSGEGAVHQELNDEFLIMFGVPLGPEKYLTAEDVGCLVGRGECLVQQMYRAHLIDAAELRRGKVVFSPSEARRWKKWYLEHLDDYEKCLWVSEKILAGFFTASASVALMLGAIGLWRQGMPVLLALSLILPAAFLVPLPRPRPGRRFQQVQVTVAGAATGLFLADVLQPLLGHGESGSGHVGFLMMVCLMVCYVLDRLEFRTEECELAVVPGMYASLMMAIGALALSAGGPALGVNIGVIPALIVGAAIFGAAALAQLMRKFNTHAFGIAVPVAAFFGWEVALITLFAVAGLLVICRLAQRYFDEPEDVSLAELLMR</sequence>
<feature type="transmembrane region" description="Helical" evidence="1">
    <location>
        <begin position="104"/>
        <end position="125"/>
    </location>
</feature>
<reference evidence="3" key="1">
    <citation type="submission" date="2017-09" db="EMBL/GenBank/DDBJ databases">
        <title>FDA dAtabase for Regulatory Grade micrObial Sequences (FDA-ARGOS): Supporting development and validation of Infectious Disease Dx tests.</title>
        <authorList>
            <person name="Minogue T."/>
            <person name="Wolcott M."/>
            <person name="Wasieloski L."/>
            <person name="Aguilar W."/>
            <person name="Moore D."/>
            <person name="Tallon L."/>
            <person name="Sadzewicz L."/>
            <person name="Ott S."/>
            <person name="Zhao X."/>
            <person name="Nagaraj S."/>
            <person name="Vavikolanu K."/>
            <person name="Aluvathingal J."/>
            <person name="Nadendla S."/>
            <person name="Sichtig H."/>
        </authorList>
    </citation>
    <scope>NUCLEOTIDE SEQUENCE [LARGE SCALE GENOMIC DNA]</scope>
    <source>
        <strain evidence="3">FDAARGOS_369</strain>
        <plasmid evidence="3">Plasmid unnamed</plasmid>
    </source>
</reference>
<evidence type="ECO:0000256" key="1">
    <source>
        <dbReference type="SAM" id="Phobius"/>
    </source>
</evidence>
<evidence type="ECO:0000313" key="2">
    <source>
        <dbReference type="EMBL" id="ATF62162.1"/>
    </source>
</evidence>
<feature type="transmembrane region" description="Helical" evidence="1">
    <location>
        <begin position="216"/>
        <end position="236"/>
    </location>
</feature>
<name>A0A291DCE4_9MICC</name>
<proteinExistence type="predicted"/>
<dbReference type="Proteomes" id="UP000218628">
    <property type="component" value="Plasmid unnamed"/>
</dbReference>